<evidence type="ECO:0000256" key="1">
    <source>
        <dbReference type="PROSITE-ProRule" id="PRU00235"/>
    </source>
</evidence>
<dbReference type="OrthoDB" id="5370059at2759"/>
<keyword evidence="3" id="KW-1185">Reference proteome</keyword>
<sequence>MELFATGFNAWNQLTFTQGNPQEAIPEEPDDLFGFTKVLSATSIERPVSRLTYTIVRKDDHLILAGHGPSQHNLEHLYASAETATGQLLTIVHEDEDGDINNKLVKHASLSSCSSGANPDSIFTCRPKATQLAAFDIGFVILHSDGTVSTFGDPRFEACLGRDTDPPNPPPELPGPVPDLHEIASSEDPIKHVTAGGSAVAALTTSGSVYVWGSRTLSSSSSSSSSSKTAEISHHHRLGHGFTELSGIPNYTEIDGGKDVVDVALGEGHAIALTADGLVYVIGENANGQLGLGEVGKGVSGTDGWLKLRFEAPEGSKIVGVAAGPRSSFILTAKL</sequence>
<evidence type="ECO:0000313" key="2">
    <source>
        <dbReference type="EMBL" id="OTA04906.1"/>
    </source>
</evidence>
<dbReference type="GO" id="GO:0005737">
    <property type="term" value="C:cytoplasm"/>
    <property type="evidence" value="ECO:0007669"/>
    <property type="project" value="TreeGrafter"/>
</dbReference>
<organism evidence="2 3">
    <name type="scientific">Trichoderma parareesei</name>
    <name type="common">Filamentous fungus</name>
    <dbReference type="NCBI Taxonomy" id="858221"/>
    <lineage>
        <taxon>Eukaryota</taxon>
        <taxon>Fungi</taxon>
        <taxon>Dikarya</taxon>
        <taxon>Ascomycota</taxon>
        <taxon>Pezizomycotina</taxon>
        <taxon>Sordariomycetes</taxon>
        <taxon>Hypocreomycetidae</taxon>
        <taxon>Hypocreales</taxon>
        <taxon>Hypocreaceae</taxon>
        <taxon>Trichoderma</taxon>
    </lineage>
</organism>
<comment type="caution">
    <text evidence="2">The sequence shown here is derived from an EMBL/GenBank/DDBJ whole genome shotgun (WGS) entry which is preliminary data.</text>
</comment>
<feature type="repeat" description="RCC1" evidence="1">
    <location>
        <begin position="277"/>
        <end position="334"/>
    </location>
</feature>
<gene>
    <name evidence="2" type="ORF">A9Z42_0055100</name>
</gene>
<name>A0A2H2ZS80_TRIPA</name>
<dbReference type="Proteomes" id="UP000219286">
    <property type="component" value="Unassembled WGS sequence"/>
</dbReference>
<dbReference type="PANTHER" id="PTHR45982">
    <property type="entry name" value="REGULATOR OF CHROMOSOME CONDENSATION"/>
    <property type="match status" value="1"/>
</dbReference>
<dbReference type="PANTHER" id="PTHR45982:SF1">
    <property type="entry name" value="REGULATOR OF CHROMOSOME CONDENSATION"/>
    <property type="match status" value="1"/>
</dbReference>
<dbReference type="InterPro" id="IPR009091">
    <property type="entry name" value="RCC1/BLIP-II"/>
</dbReference>
<dbReference type="EMBL" id="LFMI01000552">
    <property type="protein sequence ID" value="OTA04906.1"/>
    <property type="molecule type" value="Genomic_DNA"/>
</dbReference>
<dbReference type="GO" id="GO:0005085">
    <property type="term" value="F:guanyl-nucleotide exchange factor activity"/>
    <property type="evidence" value="ECO:0007669"/>
    <property type="project" value="TreeGrafter"/>
</dbReference>
<feature type="repeat" description="RCC1" evidence="1">
    <location>
        <begin position="207"/>
        <end position="276"/>
    </location>
</feature>
<dbReference type="InterPro" id="IPR051553">
    <property type="entry name" value="Ran_GTPase-activating"/>
</dbReference>
<proteinExistence type="predicted"/>
<protein>
    <submittedName>
        <fullName evidence="2">Uncharacterized protein</fullName>
    </submittedName>
</protein>
<accession>A0A2H2ZS80</accession>
<dbReference type="Gene3D" id="2.130.10.30">
    <property type="entry name" value="Regulator of chromosome condensation 1/beta-lactamase-inhibitor protein II"/>
    <property type="match status" value="1"/>
</dbReference>
<dbReference type="PROSITE" id="PS50012">
    <property type="entry name" value="RCC1_3"/>
    <property type="match status" value="3"/>
</dbReference>
<dbReference type="InterPro" id="IPR000408">
    <property type="entry name" value="Reg_chr_condens"/>
</dbReference>
<dbReference type="SUPFAM" id="SSF50985">
    <property type="entry name" value="RCC1/BLIP-II"/>
    <property type="match status" value="1"/>
</dbReference>
<feature type="repeat" description="RCC1" evidence="1">
    <location>
        <begin position="146"/>
        <end position="206"/>
    </location>
</feature>
<reference evidence="2 3" key="1">
    <citation type="journal article" date="2015" name="Genome Announc.">
        <title>Genome sequence and annotation of Trichoderma parareesei, the ancestor of the cellulase producer Trichoderma reesei.</title>
        <authorList>
            <person name="Yang D."/>
            <person name="Pomraning K."/>
            <person name="Kopchinskiy A."/>
            <person name="Karimi Aghcheh R."/>
            <person name="Atanasova L."/>
            <person name="Chenthamara K."/>
            <person name="Baker S.E."/>
            <person name="Zhang R."/>
            <person name="Shen Q."/>
            <person name="Freitag M."/>
            <person name="Kubicek C.P."/>
            <person name="Druzhinina I.S."/>
        </authorList>
    </citation>
    <scope>NUCLEOTIDE SEQUENCE [LARGE SCALE GENOMIC DNA]</scope>
    <source>
        <strain evidence="2 3">CBS 125925</strain>
    </source>
</reference>
<dbReference type="Pfam" id="PF13540">
    <property type="entry name" value="RCC1_2"/>
    <property type="match status" value="1"/>
</dbReference>
<dbReference type="AlphaFoldDB" id="A0A2H2ZS80"/>
<evidence type="ECO:0000313" key="3">
    <source>
        <dbReference type="Proteomes" id="UP000219286"/>
    </source>
</evidence>